<evidence type="ECO:0000256" key="1">
    <source>
        <dbReference type="ARBA" id="ARBA00010641"/>
    </source>
</evidence>
<dbReference type="InterPro" id="IPR036388">
    <property type="entry name" value="WH-like_DNA-bd_sf"/>
</dbReference>
<dbReference type="InterPro" id="IPR039425">
    <property type="entry name" value="RNA_pol_sigma-70-like"/>
</dbReference>
<dbReference type="Proteomes" id="UP001501116">
    <property type="component" value="Unassembled WGS sequence"/>
</dbReference>
<reference evidence="7 8" key="1">
    <citation type="journal article" date="2019" name="Int. J. Syst. Evol. Microbiol.">
        <title>The Global Catalogue of Microorganisms (GCM) 10K type strain sequencing project: providing services to taxonomists for standard genome sequencing and annotation.</title>
        <authorList>
            <consortium name="The Broad Institute Genomics Platform"/>
            <consortium name="The Broad Institute Genome Sequencing Center for Infectious Disease"/>
            <person name="Wu L."/>
            <person name="Ma J."/>
        </authorList>
    </citation>
    <scope>NUCLEOTIDE SEQUENCE [LARGE SCALE GENOMIC DNA]</scope>
    <source>
        <strain evidence="7 8">JCM 14545</strain>
    </source>
</reference>
<dbReference type="SUPFAM" id="SSF88946">
    <property type="entry name" value="Sigma2 domain of RNA polymerase sigma factors"/>
    <property type="match status" value="1"/>
</dbReference>
<comment type="caution">
    <text evidence="7">The sequence shown here is derived from an EMBL/GenBank/DDBJ whole genome shotgun (WGS) entry which is preliminary data.</text>
</comment>
<organism evidence="7 8">
    <name type="scientific">Amycolatopsis minnesotensis</name>
    <dbReference type="NCBI Taxonomy" id="337894"/>
    <lineage>
        <taxon>Bacteria</taxon>
        <taxon>Bacillati</taxon>
        <taxon>Actinomycetota</taxon>
        <taxon>Actinomycetes</taxon>
        <taxon>Pseudonocardiales</taxon>
        <taxon>Pseudonocardiaceae</taxon>
        <taxon>Amycolatopsis</taxon>
    </lineage>
</organism>
<keyword evidence="4" id="KW-0804">Transcription</keyword>
<evidence type="ECO:0000256" key="4">
    <source>
        <dbReference type="ARBA" id="ARBA00023163"/>
    </source>
</evidence>
<evidence type="ECO:0000259" key="6">
    <source>
        <dbReference type="Pfam" id="PF08281"/>
    </source>
</evidence>
<evidence type="ECO:0000256" key="3">
    <source>
        <dbReference type="ARBA" id="ARBA00023082"/>
    </source>
</evidence>
<proteinExistence type="inferred from homology"/>
<evidence type="ECO:0000259" key="5">
    <source>
        <dbReference type="Pfam" id="PF04542"/>
    </source>
</evidence>
<evidence type="ECO:0000313" key="7">
    <source>
        <dbReference type="EMBL" id="GAA1975269.1"/>
    </source>
</evidence>
<dbReference type="InterPro" id="IPR007627">
    <property type="entry name" value="RNA_pol_sigma70_r2"/>
</dbReference>
<accession>A0ABN2RVR5</accession>
<dbReference type="EMBL" id="BAAANN010000026">
    <property type="protein sequence ID" value="GAA1975269.1"/>
    <property type="molecule type" value="Genomic_DNA"/>
</dbReference>
<dbReference type="RefSeq" id="WP_344425810.1">
    <property type="nucleotide sequence ID" value="NZ_BAAANN010000026.1"/>
</dbReference>
<feature type="domain" description="RNA polymerase sigma-70 region 2" evidence="5">
    <location>
        <begin position="26"/>
        <end position="95"/>
    </location>
</feature>
<comment type="similarity">
    <text evidence="1">Belongs to the sigma-70 factor family. ECF subfamily.</text>
</comment>
<dbReference type="InterPro" id="IPR013249">
    <property type="entry name" value="RNA_pol_sigma70_r4_t2"/>
</dbReference>
<dbReference type="Gene3D" id="1.10.1740.10">
    <property type="match status" value="1"/>
</dbReference>
<feature type="domain" description="RNA polymerase sigma factor 70 region 4 type 2" evidence="6">
    <location>
        <begin position="126"/>
        <end position="178"/>
    </location>
</feature>
<dbReference type="SUPFAM" id="SSF88659">
    <property type="entry name" value="Sigma3 and sigma4 domains of RNA polymerase sigma factors"/>
    <property type="match status" value="1"/>
</dbReference>
<keyword evidence="3" id="KW-0731">Sigma factor</keyword>
<dbReference type="Gene3D" id="1.10.10.10">
    <property type="entry name" value="Winged helix-like DNA-binding domain superfamily/Winged helix DNA-binding domain"/>
    <property type="match status" value="1"/>
</dbReference>
<gene>
    <name evidence="7" type="ORF">GCM10009754_58260</name>
</gene>
<evidence type="ECO:0000256" key="2">
    <source>
        <dbReference type="ARBA" id="ARBA00023015"/>
    </source>
</evidence>
<name>A0ABN2RVR5_9PSEU</name>
<dbReference type="NCBIfam" id="TIGR02937">
    <property type="entry name" value="sigma70-ECF"/>
    <property type="match status" value="1"/>
</dbReference>
<dbReference type="PANTHER" id="PTHR43133:SF25">
    <property type="entry name" value="RNA POLYMERASE SIGMA FACTOR RFAY-RELATED"/>
    <property type="match status" value="1"/>
</dbReference>
<dbReference type="PANTHER" id="PTHR43133">
    <property type="entry name" value="RNA POLYMERASE ECF-TYPE SIGMA FACTO"/>
    <property type="match status" value="1"/>
</dbReference>
<protein>
    <submittedName>
        <fullName evidence="7">RNA polymerase sigma factor</fullName>
    </submittedName>
</protein>
<dbReference type="InterPro" id="IPR013325">
    <property type="entry name" value="RNA_pol_sigma_r2"/>
</dbReference>
<dbReference type="InterPro" id="IPR013324">
    <property type="entry name" value="RNA_pol_sigma_r3/r4-like"/>
</dbReference>
<dbReference type="Pfam" id="PF08281">
    <property type="entry name" value="Sigma70_r4_2"/>
    <property type="match status" value="1"/>
</dbReference>
<sequence length="187" mass="20818">MPGEELGDAELWSRAAAGDEDAFGDLFERHAQAVWNHAYRLTGSWATAEDLASATFLIAWRRRGEVTLVRESALPWLYTVAGNLARSEFRSAGRRLRLLNRVPAPADEADHADAVVDRMDSEERLRQAIDAVRRLPKSQRKAVELCLLGDLSIGDAAEALGISETTVRVHLSRARARLRKLCEEELS</sequence>
<dbReference type="InterPro" id="IPR014284">
    <property type="entry name" value="RNA_pol_sigma-70_dom"/>
</dbReference>
<keyword evidence="2" id="KW-0805">Transcription regulation</keyword>
<keyword evidence="8" id="KW-1185">Reference proteome</keyword>
<dbReference type="Pfam" id="PF04542">
    <property type="entry name" value="Sigma70_r2"/>
    <property type="match status" value="1"/>
</dbReference>
<evidence type="ECO:0000313" key="8">
    <source>
        <dbReference type="Proteomes" id="UP001501116"/>
    </source>
</evidence>